<name>A0A7T2GM00_9SPHN</name>
<organism evidence="3 4">
    <name type="scientific">Allosphingosinicella flava</name>
    <dbReference type="NCBI Taxonomy" id="2771430"/>
    <lineage>
        <taxon>Bacteria</taxon>
        <taxon>Pseudomonadati</taxon>
        <taxon>Pseudomonadota</taxon>
        <taxon>Alphaproteobacteria</taxon>
        <taxon>Sphingomonadales</taxon>
        <taxon>Sphingomonadaceae</taxon>
        <taxon>Allosphingosinicella</taxon>
    </lineage>
</organism>
<dbReference type="RefSeq" id="WP_200973198.1">
    <property type="nucleotide sequence ID" value="NZ_CP065592.1"/>
</dbReference>
<dbReference type="InterPro" id="IPR025877">
    <property type="entry name" value="MobA-like_NTP_Trfase"/>
</dbReference>
<dbReference type="EMBL" id="CP065592">
    <property type="protein sequence ID" value="QPQ56340.1"/>
    <property type="molecule type" value="Genomic_DNA"/>
</dbReference>
<keyword evidence="4" id="KW-1185">Reference proteome</keyword>
<dbReference type="Proteomes" id="UP000594873">
    <property type="component" value="Chromosome"/>
</dbReference>
<dbReference type="InterPro" id="IPR029044">
    <property type="entry name" value="Nucleotide-diphossugar_trans"/>
</dbReference>
<dbReference type="Gene3D" id="3.90.550.10">
    <property type="entry name" value="Spore Coat Polysaccharide Biosynthesis Protein SpsA, Chain A"/>
    <property type="match status" value="1"/>
</dbReference>
<reference evidence="3 4" key="1">
    <citation type="submission" date="2020-11" db="EMBL/GenBank/DDBJ databases">
        <title>Genome seq and assembly of Sphingosinicella sp.</title>
        <authorList>
            <person name="Chhetri G."/>
        </authorList>
    </citation>
    <scope>NUCLEOTIDE SEQUENCE [LARGE SCALE GENOMIC DNA]</scope>
    <source>
        <strain evidence="3 4">UDD2</strain>
    </source>
</reference>
<evidence type="ECO:0000313" key="3">
    <source>
        <dbReference type="EMBL" id="QPQ56340.1"/>
    </source>
</evidence>
<accession>A0A7T2GM00</accession>
<dbReference type="AlphaFoldDB" id="A0A7T2GM00"/>
<evidence type="ECO:0000313" key="4">
    <source>
        <dbReference type="Proteomes" id="UP000594873"/>
    </source>
</evidence>
<sequence length="255" mass="27274">MSAPGCWTAIVLAGQRQGENVFARNHGVQLKALIPVGGRPMVARVIEALRAAPSVGDIIILAQEPDRLATVLPGDSRIRMARSQGGIAQSIRAVAGKDAPFPVLVVTADHALLTAEMIETFLRGSGGDVSAALVDRKVVEAAYPETRRTWLRFSDGDYSGANLFALTGEKAYAALDLWSGVEKDRKKALKLLTSFGPVLAVRALTRTISLDKALAALGKKVGVEARAVRLPFAEAAIDVDKEEDLELVEAILKRR</sequence>
<keyword evidence="1" id="KW-0460">Magnesium</keyword>
<dbReference type="Pfam" id="PF12804">
    <property type="entry name" value="NTP_transf_3"/>
    <property type="match status" value="1"/>
</dbReference>
<feature type="domain" description="MobA-like NTP transferase" evidence="2">
    <location>
        <begin position="27"/>
        <end position="132"/>
    </location>
</feature>
<keyword evidence="3" id="KW-0808">Transferase</keyword>
<dbReference type="SUPFAM" id="SSF53448">
    <property type="entry name" value="Nucleotide-diphospho-sugar transferases"/>
    <property type="match status" value="1"/>
</dbReference>
<dbReference type="KEGG" id="sflv:IC614_10650"/>
<evidence type="ECO:0000256" key="1">
    <source>
        <dbReference type="ARBA" id="ARBA00022842"/>
    </source>
</evidence>
<gene>
    <name evidence="3" type="ORF">IC614_10650</name>
</gene>
<proteinExistence type="predicted"/>
<dbReference type="GO" id="GO:0016779">
    <property type="term" value="F:nucleotidyltransferase activity"/>
    <property type="evidence" value="ECO:0007669"/>
    <property type="project" value="UniProtKB-ARBA"/>
</dbReference>
<evidence type="ECO:0000259" key="2">
    <source>
        <dbReference type="Pfam" id="PF12804"/>
    </source>
</evidence>
<protein>
    <submittedName>
        <fullName evidence="3">Nucleotidyltransferase family protein</fullName>
    </submittedName>
</protein>